<dbReference type="InterPro" id="IPR046780">
    <property type="entry name" value="aBig_2"/>
</dbReference>
<evidence type="ECO:0000313" key="2">
    <source>
        <dbReference type="EMBL" id="PPF14586.1"/>
    </source>
</evidence>
<dbReference type="Proteomes" id="UP000239698">
    <property type="component" value="Unassembled WGS sequence"/>
</dbReference>
<dbReference type="AlphaFoldDB" id="A0ABD6W9Q9"/>
<evidence type="ECO:0000313" key="3">
    <source>
        <dbReference type="EMBL" id="PPH77766.1"/>
    </source>
</evidence>
<accession>A0ABD6W9Q9</accession>
<comment type="caution">
    <text evidence="2">The sequence shown here is derived from an EMBL/GenBank/DDBJ whole genome shotgun (WGS) entry which is preliminary data.</text>
</comment>
<dbReference type="RefSeq" id="WP_097166783.1">
    <property type="nucleotide sequence ID" value="NZ_CP028129.1"/>
</dbReference>
<evidence type="ECO:0000259" key="1">
    <source>
        <dbReference type="Pfam" id="PF20578"/>
    </source>
</evidence>
<dbReference type="Proteomes" id="UP000237881">
    <property type="component" value="Unassembled WGS sequence"/>
</dbReference>
<keyword evidence="5" id="KW-1185">Reference proteome</keyword>
<protein>
    <recommendedName>
        <fullName evidence="1">Atrophied bacterial Ig domain-containing protein</fullName>
    </recommendedName>
</protein>
<dbReference type="EMBL" id="PSVT01000009">
    <property type="protein sequence ID" value="PPH77766.1"/>
    <property type="molecule type" value="Genomic_DNA"/>
</dbReference>
<sequence length="117" mass="12043">MVRVAAQLDDATTVQRDLAAIAIPNVGDLRTNVSMPSTGTLGSSIAWSVVGPSGATVRDGRAAGTRTIDIDRPATGSPAIDVVVHATATSGSVTRTRDFTLRVQPLPAGIKDTQAYV</sequence>
<gene>
    <name evidence="2" type="ORF">C5C04_06425</name>
    <name evidence="3" type="ORF">C5C40_06130</name>
</gene>
<evidence type="ECO:0000313" key="5">
    <source>
        <dbReference type="Proteomes" id="UP000239698"/>
    </source>
</evidence>
<name>A0ABD6W9Q9_RATRA</name>
<proteinExistence type="predicted"/>
<dbReference type="KEGG" id="rry:C1O28_13895"/>
<reference evidence="4 5" key="1">
    <citation type="submission" date="2018-02" db="EMBL/GenBank/DDBJ databases">
        <title>Bacteriophage NCPPB3778 and a type I-E CRISPR drive the evolution of the US Biological Select Agent, Rathayibacter toxicus.</title>
        <authorList>
            <person name="Davis E.W.II."/>
            <person name="Tabima J.F."/>
            <person name="Weisberg A.J."/>
            <person name="Lopes L.D."/>
            <person name="Wiseman M.S."/>
            <person name="Wiseman M.S."/>
            <person name="Pupko T."/>
            <person name="Belcher M.S."/>
            <person name="Sechler A.J."/>
            <person name="Tancos M.A."/>
            <person name="Schroeder B.K."/>
            <person name="Murray T.D."/>
            <person name="Luster D.G."/>
            <person name="Schneider W.L."/>
            <person name="Rogers E."/>
            <person name="Andreote F.D."/>
            <person name="Grunwald N.J."/>
            <person name="Putnam M.L."/>
            <person name="Chang J.H."/>
        </authorList>
    </citation>
    <scope>NUCLEOTIDE SEQUENCE [LARGE SCALE GENOMIC DNA]</scope>
    <source>
        <strain evidence="3 5">AY1D6</strain>
        <strain evidence="2 4">AY1I9</strain>
    </source>
</reference>
<feature type="domain" description="Atrophied bacterial Ig" evidence="1">
    <location>
        <begin position="15"/>
        <end position="104"/>
    </location>
</feature>
<evidence type="ECO:0000313" key="4">
    <source>
        <dbReference type="Proteomes" id="UP000237881"/>
    </source>
</evidence>
<dbReference type="GeneID" id="49821568"/>
<dbReference type="EMBL" id="PSUL01000010">
    <property type="protein sequence ID" value="PPF14586.1"/>
    <property type="molecule type" value="Genomic_DNA"/>
</dbReference>
<organism evidence="2 4">
    <name type="scientific">Rathayibacter rathayi</name>
    <name type="common">Corynebacterium rathayi</name>
    <dbReference type="NCBI Taxonomy" id="33887"/>
    <lineage>
        <taxon>Bacteria</taxon>
        <taxon>Bacillati</taxon>
        <taxon>Actinomycetota</taxon>
        <taxon>Actinomycetes</taxon>
        <taxon>Micrococcales</taxon>
        <taxon>Microbacteriaceae</taxon>
        <taxon>Rathayibacter</taxon>
    </lineage>
</organism>
<dbReference type="Pfam" id="PF20578">
    <property type="entry name" value="aBig_2"/>
    <property type="match status" value="1"/>
</dbReference>